<reference evidence="2" key="1">
    <citation type="journal article" date="2023" name="Mol. Phylogenet. Evol.">
        <title>Genome-scale phylogeny and comparative genomics of the fungal order Sordariales.</title>
        <authorList>
            <person name="Hensen N."/>
            <person name="Bonometti L."/>
            <person name="Westerberg I."/>
            <person name="Brannstrom I.O."/>
            <person name="Guillou S."/>
            <person name="Cros-Aarteil S."/>
            <person name="Calhoun S."/>
            <person name="Haridas S."/>
            <person name="Kuo A."/>
            <person name="Mondo S."/>
            <person name="Pangilinan J."/>
            <person name="Riley R."/>
            <person name="LaButti K."/>
            <person name="Andreopoulos B."/>
            <person name="Lipzen A."/>
            <person name="Chen C."/>
            <person name="Yan M."/>
            <person name="Daum C."/>
            <person name="Ng V."/>
            <person name="Clum A."/>
            <person name="Steindorff A."/>
            <person name="Ohm R.A."/>
            <person name="Martin F."/>
            <person name="Silar P."/>
            <person name="Natvig D.O."/>
            <person name="Lalanne C."/>
            <person name="Gautier V."/>
            <person name="Ament-Velasquez S.L."/>
            <person name="Kruys A."/>
            <person name="Hutchinson M.I."/>
            <person name="Powell A.J."/>
            <person name="Barry K."/>
            <person name="Miller A.N."/>
            <person name="Grigoriev I.V."/>
            <person name="Debuchy R."/>
            <person name="Gladieux P."/>
            <person name="Hiltunen Thoren M."/>
            <person name="Johannesson H."/>
        </authorList>
    </citation>
    <scope>NUCLEOTIDE SEQUENCE</scope>
    <source>
        <strain evidence="2">CBS 168.71</strain>
    </source>
</reference>
<sequence>MKQRSSCAASAAATKTPSAGTTANRRPGQTARPWVGIRTIKDHPSDVEPPLSAKAVTWKPPPGDQEEQAKAWYDEPTRARSRLLETENLRLKKLLREHGISWNPW</sequence>
<comment type="caution">
    <text evidence="2">The sequence shown here is derived from an EMBL/GenBank/DDBJ whole genome shotgun (WGS) entry which is preliminary data.</text>
</comment>
<feature type="region of interest" description="Disordered" evidence="1">
    <location>
        <begin position="1"/>
        <end position="74"/>
    </location>
</feature>
<accession>A0AAE0HD24</accession>
<evidence type="ECO:0000313" key="3">
    <source>
        <dbReference type="Proteomes" id="UP001278766"/>
    </source>
</evidence>
<organism evidence="2 3">
    <name type="scientific">Chaetomium fimeti</name>
    <dbReference type="NCBI Taxonomy" id="1854472"/>
    <lineage>
        <taxon>Eukaryota</taxon>
        <taxon>Fungi</taxon>
        <taxon>Dikarya</taxon>
        <taxon>Ascomycota</taxon>
        <taxon>Pezizomycotina</taxon>
        <taxon>Sordariomycetes</taxon>
        <taxon>Sordariomycetidae</taxon>
        <taxon>Sordariales</taxon>
        <taxon>Chaetomiaceae</taxon>
        <taxon>Chaetomium</taxon>
    </lineage>
</organism>
<name>A0AAE0HD24_9PEZI</name>
<dbReference type="RefSeq" id="XP_062657558.1">
    <property type="nucleotide sequence ID" value="XM_062806693.1"/>
</dbReference>
<proteinExistence type="predicted"/>
<reference evidence="2" key="2">
    <citation type="submission" date="2023-06" db="EMBL/GenBank/DDBJ databases">
        <authorList>
            <consortium name="Lawrence Berkeley National Laboratory"/>
            <person name="Haridas S."/>
            <person name="Hensen N."/>
            <person name="Bonometti L."/>
            <person name="Westerberg I."/>
            <person name="Brannstrom I.O."/>
            <person name="Guillou S."/>
            <person name="Cros-Aarteil S."/>
            <person name="Calhoun S."/>
            <person name="Kuo A."/>
            <person name="Mondo S."/>
            <person name="Pangilinan J."/>
            <person name="Riley R."/>
            <person name="Labutti K."/>
            <person name="Andreopoulos B."/>
            <person name="Lipzen A."/>
            <person name="Chen C."/>
            <person name="Yanf M."/>
            <person name="Daum C."/>
            <person name="Ng V."/>
            <person name="Clum A."/>
            <person name="Steindorff A."/>
            <person name="Ohm R."/>
            <person name="Martin F."/>
            <person name="Silar P."/>
            <person name="Natvig D."/>
            <person name="Lalanne C."/>
            <person name="Gautier V."/>
            <person name="Ament-Velasquez S.L."/>
            <person name="Kruys A."/>
            <person name="Hutchinson M.I."/>
            <person name="Powell A.J."/>
            <person name="Barry K."/>
            <person name="Miller A.N."/>
            <person name="Grigoriev I.V."/>
            <person name="Debuchy R."/>
            <person name="Gladieux P."/>
            <person name="Thoren M.H."/>
            <person name="Johannesson H."/>
        </authorList>
    </citation>
    <scope>NUCLEOTIDE SEQUENCE</scope>
    <source>
        <strain evidence="2">CBS 168.71</strain>
    </source>
</reference>
<dbReference type="GeneID" id="87843641"/>
<dbReference type="EMBL" id="JAUEPN010000005">
    <property type="protein sequence ID" value="KAK3294044.1"/>
    <property type="molecule type" value="Genomic_DNA"/>
</dbReference>
<keyword evidence="3" id="KW-1185">Reference proteome</keyword>
<evidence type="ECO:0000313" key="2">
    <source>
        <dbReference type="EMBL" id="KAK3294044.1"/>
    </source>
</evidence>
<gene>
    <name evidence="2" type="ORF">B0H64DRAFT_443132</name>
</gene>
<dbReference type="Proteomes" id="UP001278766">
    <property type="component" value="Unassembled WGS sequence"/>
</dbReference>
<evidence type="ECO:0000256" key="1">
    <source>
        <dbReference type="SAM" id="MobiDB-lite"/>
    </source>
</evidence>
<feature type="compositionally biased region" description="Low complexity" evidence="1">
    <location>
        <begin position="1"/>
        <end position="23"/>
    </location>
</feature>
<dbReference type="AlphaFoldDB" id="A0AAE0HD24"/>
<protein>
    <submittedName>
        <fullName evidence="2">Uncharacterized protein</fullName>
    </submittedName>
</protein>